<keyword evidence="3 8" id="KW-0812">Transmembrane</keyword>
<evidence type="ECO:0000259" key="10">
    <source>
        <dbReference type="Pfam" id="PF02687"/>
    </source>
</evidence>
<dbReference type="PANTHER" id="PTHR30572">
    <property type="entry name" value="MEMBRANE COMPONENT OF TRANSPORTER-RELATED"/>
    <property type="match status" value="1"/>
</dbReference>
<feature type="transmembrane region" description="Helical" evidence="8">
    <location>
        <begin position="470"/>
        <end position="493"/>
    </location>
</feature>
<feature type="chain" id="PRO_5045826523" evidence="9">
    <location>
        <begin position="32"/>
        <end position="1101"/>
    </location>
</feature>
<dbReference type="RefSeq" id="WP_344076789.1">
    <property type="nucleotide sequence ID" value="NZ_BAAACA010000035.1"/>
</dbReference>
<keyword evidence="4 8" id="KW-1133">Transmembrane helix</keyword>
<organism evidence="11 12">
    <name type="scientific">Streptomyces crystallinus</name>
    <dbReference type="NCBI Taxonomy" id="68191"/>
    <lineage>
        <taxon>Bacteria</taxon>
        <taxon>Bacillati</taxon>
        <taxon>Actinomycetota</taxon>
        <taxon>Actinomycetes</taxon>
        <taxon>Kitasatosporales</taxon>
        <taxon>Streptomycetaceae</taxon>
        <taxon>Streptomyces</taxon>
    </lineage>
</organism>
<feature type="transmembrane region" description="Helical" evidence="8">
    <location>
        <begin position="394"/>
        <end position="417"/>
    </location>
</feature>
<feature type="transmembrane region" description="Helical" evidence="8">
    <location>
        <begin position="1010"/>
        <end position="1032"/>
    </location>
</feature>
<feature type="transmembrane region" description="Helical" evidence="8">
    <location>
        <begin position="965"/>
        <end position="990"/>
    </location>
</feature>
<feature type="domain" description="ABC3 transporter permease C-terminal" evidence="10">
    <location>
        <begin position="302"/>
        <end position="411"/>
    </location>
</feature>
<evidence type="ECO:0000256" key="4">
    <source>
        <dbReference type="ARBA" id="ARBA00022989"/>
    </source>
</evidence>
<evidence type="ECO:0000256" key="1">
    <source>
        <dbReference type="ARBA" id="ARBA00004651"/>
    </source>
</evidence>
<protein>
    <submittedName>
        <fullName evidence="11">ABC transporter permease</fullName>
    </submittedName>
</protein>
<evidence type="ECO:0000256" key="5">
    <source>
        <dbReference type="ARBA" id="ARBA00023136"/>
    </source>
</evidence>
<feature type="transmembrane region" description="Helical" evidence="8">
    <location>
        <begin position="1066"/>
        <end position="1086"/>
    </location>
</feature>
<feature type="transmembrane region" description="Helical" evidence="8">
    <location>
        <begin position="530"/>
        <end position="550"/>
    </location>
</feature>
<proteinExistence type="inferred from homology"/>
<evidence type="ECO:0000256" key="8">
    <source>
        <dbReference type="SAM" id="Phobius"/>
    </source>
</evidence>
<keyword evidence="12" id="KW-1185">Reference proteome</keyword>
<evidence type="ECO:0000313" key="12">
    <source>
        <dbReference type="Proteomes" id="UP001500668"/>
    </source>
</evidence>
<feature type="signal peptide" evidence="9">
    <location>
        <begin position="1"/>
        <end position="31"/>
    </location>
</feature>
<reference evidence="11 12" key="1">
    <citation type="journal article" date="2019" name="Int. J. Syst. Evol. Microbiol.">
        <title>The Global Catalogue of Microorganisms (GCM) 10K type strain sequencing project: providing services to taxonomists for standard genome sequencing and annotation.</title>
        <authorList>
            <consortium name="The Broad Institute Genomics Platform"/>
            <consortium name="The Broad Institute Genome Sequencing Center for Infectious Disease"/>
            <person name="Wu L."/>
            <person name="Ma J."/>
        </authorList>
    </citation>
    <scope>NUCLEOTIDE SEQUENCE [LARGE SCALE GENOMIC DNA]</scope>
    <source>
        <strain evidence="11 12">JCM 5067</strain>
    </source>
</reference>
<evidence type="ECO:0000313" key="11">
    <source>
        <dbReference type="EMBL" id="GAA0613860.1"/>
    </source>
</evidence>
<keyword evidence="9" id="KW-0732">Signal</keyword>
<keyword evidence="5 8" id="KW-0472">Membrane</keyword>
<comment type="subcellular location">
    <subcellularLocation>
        <location evidence="1">Cell membrane</location>
        <topology evidence="1">Multi-pass membrane protein</topology>
    </subcellularLocation>
</comment>
<dbReference type="Pfam" id="PF02687">
    <property type="entry name" value="FtsX"/>
    <property type="match status" value="2"/>
</dbReference>
<comment type="similarity">
    <text evidence="6">Belongs to the ABC-4 integral membrane protein family.</text>
</comment>
<evidence type="ECO:0000256" key="7">
    <source>
        <dbReference type="SAM" id="MobiDB-lite"/>
    </source>
</evidence>
<evidence type="ECO:0000256" key="6">
    <source>
        <dbReference type="ARBA" id="ARBA00038076"/>
    </source>
</evidence>
<evidence type="ECO:0000256" key="2">
    <source>
        <dbReference type="ARBA" id="ARBA00022475"/>
    </source>
</evidence>
<sequence length="1101" mass="112195">MAGFVFLRVRAHRLLLAAALLAVVLTTSVLAALTAFSGSIGDAALRHTLATRSAAPASLVVKATVPEAKRQAADAAVRAGAGRTFDGFPVTTRTLTQSGPYALPRTLQPPDARKSSEPDLTLFAAVDRTRVRLTGGSWPAPPGSGREVQAALPETAAAQLGLRRWPADLTLADRLGGAAVQVRVTGTYRPVDATEAYWQLDDLGGRGSRRVNFTTYGPLLADPAALTGGRLSAGQTSWLASADFSTLSTGRIGALRAAAKAGPKSLVNGEVFAGDATATTGLPDVLDQAERSLLVSRSTLLIVALQLVLLAGYALLLVARLLSSERTGETELLRARGGSRSRLLGLSATEALLLAAPAAVGAPLLSGPLTRLLAGHGPLARIGVHLDTAPTGTVWLVAALVALGCAAAVVAPALSAGRATRARATALPASVRAGADVGLLVIAGVAYWQLDRQTSGSGALSGDRAGGLGIDPLLVAAPALALLAGTVLTLRLLPPAARLAERRAAGGRGLPAALAGWQFSRRPLRGAGPVLLLVLAVAMGMLAIGQSASWDRSQEDQADFRAGTSVRVFGSSLNGFGQAGSYDAVPGVRAVAPAARSSVELSGGRSGTLLALDTARADGLLLREDLGGSARGLLAELTPRRAARPGVPLAADAAELAVTLRIDARRHAEGASPGPITASVTAVVEDRFGIRYRLPAGTLDADGRPAERRISLDLAAGAPVGRPAAPLTLTGFELDLSVPERSEQHRFSASDLRTVARDGRATAVALGAADRWRATSADSGRSLDAPAALAPKSDGRSLSVAYETGESPPPTLSSGVPSLAVRLTAVRPAAPALTAIATDRFLASSGTRVGDTVTAVLSGRTLRAKVVDRMAELPTTGPGAQTTVGGARDGGALLLDLRAVNEVLAAETGNSLAPTEWWLTTAPGDAARAAAALRARPDIDPQQVLVRAEVAEQLRDDPLGAGPQAALLAAAIVAAALAAVGFAVSAAGSLRERGAEFAVLRALGAPRRQLARLIAAEQGVLITLALLVGLALGEVLTRAVVPLIVLTGQATQPVPKVLVELPAGRLAVLFAGVAAVPLLIVAALALRRTDPAVSLRHQGDN</sequence>
<gene>
    <name evidence="11" type="ORF">GCM10010394_49760</name>
</gene>
<evidence type="ECO:0000256" key="3">
    <source>
        <dbReference type="ARBA" id="ARBA00022692"/>
    </source>
</evidence>
<dbReference type="InterPro" id="IPR003838">
    <property type="entry name" value="ABC3_permease_C"/>
</dbReference>
<dbReference type="EMBL" id="BAAACA010000035">
    <property type="protein sequence ID" value="GAA0613860.1"/>
    <property type="molecule type" value="Genomic_DNA"/>
</dbReference>
<keyword evidence="2" id="KW-1003">Cell membrane</keyword>
<feature type="transmembrane region" description="Helical" evidence="8">
    <location>
        <begin position="300"/>
        <end position="322"/>
    </location>
</feature>
<feature type="domain" description="ABC3 transporter permease C-terminal" evidence="10">
    <location>
        <begin position="970"/>
        <end position="1087"/>
    </location>
</feature>
<name>A0ABN1GL75_9ACTN</name>
<dbReference type="PANTHER" id="PTHR30572:SF4">
    <property type="entry name" value="ABC TRANSPORTER PERMEASE YTRF"/>
    <property type="match status" value="1"/>
</dbReference>
<feature type="transmembrane region" description="Helical" evidence="8">
    <location>
        <begin position="343"/>
        <end position="365"/>
    </location>
</feature>
<comment type="caution">
    <text evidence="11">The sequence shown here is derived from an EMBL/GenBank/DDBJ whole genome shotgun (WGS) entry which is preliminary data.</text>
</comment>
<feature type="transmembrane region" description="Helical" evidence="8">
    <location>
        <begin position="429"/>
        <end position="450"/>
    </location>
</feature>
<accession>A0ABN1GL75</accession>
<dbReference type="InterPro" id="IPR050250">
    <property type="entry name" value="Macrolide_Exporter_MacB"/>
</dbReference>
<feature type="region of interest" description="Disordered" evidence="7">
    <location>
        <begin position="775"/>
        <end position="814"/>
    </location>
</feature>
<dbReference type="Proteomes" id="UP001500668">
    <property type="component" value="Unassembled WGS sequence"/>
</dbReference>
<evidence type="ECO:0000256" key="9">
    <source>
        <dbReference type="SAM" id="SignalP"/>
    </source>
</evidence>